<gene>
    <name evidence="1" type="ORF">LEP1GSC187_1657</name>
</gene>
<comment type="caution">
    <text evidence="1">The sequence shown here is derived from an EMBL/GenBank/DDBJ whole genome shotgun (WGS) entry which is preliminary data.</text>
</comment>
<reference evidence="1 2" key="1">
    <citation type="submission" date="2013-01" db="EMBL/GenBank/DDBJ databases">
        <authorList>
            <person name="Harkins D.M."/>
            <person name="Durkin A.S."/>
            <person name="Brinkac L.M."/>
            <person name="Haft D.H."/>
            <person name="Selengut J.D."/>
            <person name="Sanka R."/>
            <person name="DePew J."/>
            <person name="Purushe J."/>
            <person name="Matthias M.A."/>
            <person name="Vinetz J.M."/>
            <person name="Sutton G.G."/>
            <person name="Nierman W.C."/>
            <person name="Fouts D.E."/>
        </authorList>
    </citation>
    <scope>NUCLEOTIDE SEQUENCE [LARGE SCALE GENOMIC DNA]</scope>
    <source>
        <strain evidence="1 2">ZUN179</strain>
    </source>
</reference>
<evidence type="ECO:0000313" key="1">
    <source>
        <dbReference type="EMBL" id="EMO45200.1"/>
    </source>
</evidence>
<evidence type="ECO:0000313" key="2">
    <source>
        <dbReference type="Proteomes" id="UP000012160"/>
    </source>
</evidence>
<sequence>MEVGVPTFCFYGKMDVNLTFRNYLQRFSVRIIEKLNPVQKKKSKRNL</sequence>
<proteinExistence type="predicted"/>
<accession>M6UKX3</accession>
<dbReference type="EMBL" id="AHOQ02000032">
    <property type="protein sequence ID" value="EMO45200.1"/>
    <property type="molecule type" value="Genomic_DNA"/>
</dbReference>
<protein>
    <submittedName>
        <fullName evidence="1">Uncharacterized protein</fullName>
    </submittedName>
</protein>
<organism evidence="1 2">
    <name type="scientific">Leptospira santarosai str. ZUN179</name>
    <dbReference type="NCBI Taxonomy" id="1049985"/>
    <lineage>
        <taxon>Bacteria</taxon>
        <taxon>Pseudomonadati</taxon>
        <taxon>Spirochaetota</taxon>
        <taxon>Spirochaetia</taxon>
        <taxon>Leptospirales</taxon>
        <taxon>Leptospiraceae</taxon>
        <taxon>Leptospira</taxon>
    </lineage>
</organism>
<dbReference type="AlphaFoldDB" id="M6UKX3"/>
<name>M6UKX3_9LEPT</name>
<dbReference type="Proteomes" id="UP000012160">
    <property type="component" value="Unassembled WGS sequence"/>
</dbReference>